<dbReference type="InterPro" id="IPR018060">
    <property type="entry name" value="HTH_AraC"/>
</dbReference>
<evidence type="ECO:0000313" key="12">
    <source>
        <dbReference type="Proteomes" id="UP000558113"/>
    </source>
</evidence>
<dbReference type="InterPro" id="IPR011006">
    <property type="entry name" value="CheY-like_superfamily"/>
</dbReference>
<dbReference type="Gene3D" id="3.40.50.2300">
    <property type="match status" value="1"/>
</dbReference>
<comment type="subcellular location">
    <subcellularLocation>
        <location evidence="1">Cytoplasm</location>
    </subcellularLocation>
</comment>
<evidence type="ECO:0000256" key="3">
    <source>
        <dbReference type="ARBA" id="ARBA00022553"/>
    </source>
</evidence>
<evidence type="ECO:0000313" key="11">
    <source>
        <dbReference type="EMBL" id="NBC71784.1"/>
    </source>
</evidence>
<keyword evidence="6" id="KW-0238">DNA-binding</keyword>
<evidence type="ECO:0000256" key="7">
    <source>
        <dbReference type="ARBA" id="ARBA00023163"/>
    </source>
</evidence>
<dbReference type="GO" id="GO:0005737">
    <property type="term" value="C:cytoplasm"/>
    <property type="evidence" value="ECO:0007669"/>
    <property type="project" value="UniProtKB-SubCell"/>
</dbReference>
<keyword evidence="7" id="KW-0804">Transcription</keyword>
<dbReference type="InterPro" id="IPR018062">
    <property type="entry name" value="HTH_AraC-typ_CS"/>
</dbReference>
<dbReference type="GO" id="GO:0043565">
    <property type="term" value="F:sequence-specific DNA binding"/>
    <property type="evidence" value="ECO:0007669"/>
    <property type="project" value="InterPro"/>
</dbReference>
<dbReference type="PRINTS" id="PR00032">
    <property type="entry name" value="HTHARAC"/>
</dbReference>
<dbReference type="GO" id="GO:0003700">
    <property type="term" value="F:DNA-binding transcription factor activity"/>
    <property type="evidence" value="ECO:0007669"/>
    <property type="project" value="InterPro"/>
</dbReference>
<dbReference type="PROSITE" id="PS00041">
    <property type="entry name" value="HTH_ARAC_FAMILY_1"/>
    <property type="match status" value="1"/>
</dbReference>
<reference evidence="11 12" key="1">
    <citation type="submission" date="2020-01" db="EMBL/GenBank/DDBJ databases">
        <title>Paenibacillus soybeanensis sp. nov. isolated from the nodules of soybean (Glycine max(L.) Merr).</title>
        <authorList>
            <person name="Wang H."/>
        </authorList>
    </citation>
    <scope>NUCLEOTIDE SEQUENCE [LARGE SCALE GENOMIC DNA]</scope>
    <source>
        <strain evidence="11 12">DSM 23054</strain>
    </source>
</reference>
<dbReference type="CDD" id="cd17536">
    <property type="entry name" value="REC_YesN-like"/>
    <property type="match status" value="1"/>
</dbReference>
<dbReference type="Gene3D" id="1.10.10.60">
    <property type="entry name" value="Homeodomain-like"/>
    <property type="match status" value="2"/>
</dbReference>
<dbReference type="InterPro" id="IPR009057">
    <property type="entry name" value="Homeodomain-like_sf"/>
</dbReference>
<dbReference type="PANTHER" id="PTHR42713:SF3">
    <property type="entry name" value="TRANSCRIPTIONAL REGULATORY PROTEIN HPTR"/>
    <property type="match status" value="1"/>
</dbReference>
<evidence type="ECO:0000256" key="8">
    <source>
        <dbReference type="PROSITE-ProRule" id="PRU00169"/>
    </source>
</evidence>
<dbReference type="InterPro" id="IPR001789">
    <property type="entry name" value="Sig_transdc_resp-reg_receiver"/>
</dbReference>
<keyword evidence="3 8" id="KW-0597">Phosphoprotein</keyword>
<evidence type="ECO:0000256" key="2">
    <source>
        <dbReference type="ARBA" id="ARBA00022490"/>
    </source>
</evidence>
<dbReference type="InterPro" id="IPR020449">
    <property type="entry name" value="Tscrpt_reg_AraC-type_HTH"/>
</dbReference>
<dbReference type="EMBL" id="JAAAMU010000014">
    <property type="protein sequence ID" value="NBC71784.1"/>
    <property type="molecule type" value="Genomic_DNA"/>
</dbReference>
<dbReference type="Pfam" id="PF00072">
    <property type="entry name" value="Response_reg"/>
    <property type="match status" value="1"/>
</dbReference>
<feature type="domain" description="Response regulatory" evidence="10">
    <location>
        <begin position="3"/>
        <end position="120"/>
    </location>
</feature>
<evidence type="ECO:0000256" key="5">
    <source>
        <dbReference type="ARBA" id="ARBA00023015"/>
    </source>
</evidence>
<evidence type="ECO:0000259" key="10">
    <source>
        <dbReference type="PROSITE" id="PS50110"/>
    </source>
</evidence>
<dbReference type="PROSITE" id="PS01124">
    <property type="entry name" value="HTH_ARAC_FAMILY_2"/>
    <property type="match status" value="1"/>
</dbReference>
<evidence type="ECO:0000256" key="4">
    <source>
        <dbReference type="ARBA" id="ARBA00023012"/>
    </source>
</evidence>
<name>A0A7X4YUE9_9BACL</name>
<dbReference type="PROSITE" id="PS50110">
    <property type="entry name" value="RESPONSE_REGULATORY"/>
    <property type="match status" value="1"/>
</dbReference>
<dbReference type="SUPFAM" id="SSF46689">
    <property type="entry name" value="Homeodomain-like"/>
    <property type="match status" value="2"/>
</dbReference>
<keyword evidence="4" id="KW-0902">Two-component regulatory system</keyword>
<feature type="modified residue" description="4-aspartylphosphate" evidence="8">
    <location>
        <position position="55"/>
    </location>
</feature>
<organism evidence="11 12">
    <name type="scientific">Paenibacillus sacheonensis</name>
    <dbReference type="NCBI Taxonomy" id="742054"/>
    <lineage>
        <taxon>Bacteria</taxon>
        <taxon>Bacillati</taxon>
        <taxon>Bacillota</taxon>
        <taxon>Bacilli</taxon>
        <taxon>Bacillales</taxon>
        <taxon>Paenibacillaceae</taxon>
        <taxon>Paenibacillus</taxon>
    </lineage>
</organism>
<dbReference type="Proteomes" id="UP000558113">
    <property type="component" value="Unassembled WGS sequence"/>
</dbReference>
<dbReference type="AlphaFoldDB" id="A0A7X4YUE9"/>
<comment type="caution">
    <text evidence="11">The sequence shown here is derived from an EMBL/GenBank/DDBJ whole genome shotgun (WGS) entry which is preliminary data.</text>
</comment>
<dbReference type="InterPro" id="IPR051552">
    <property type="entry name" value="HptR"/>
</dbReference>
<sequence>MYALLIVDDEKWVRKGLRLTIDWEAEGIEVLGEARDGEEALRMIEERTPDFIISDIKMPRMDGLALLEAVKARRLPTKMIMISGYSDFSYAQKALKCGVVDYVLKPIEETQILGVIRKCVDELKQEQDNHRHLEQITGCMRESLPLARQRFLEDLLLGENGFGHSRDTTREALDIRLNPDRLQVIAVHVYAWGANADDPGSRSLLRYGLGNMAEEIGALAGEVMACPLDEREEADLAILLSSSRSHDAAITDAMNALMKSASQYLNMGITIGVSRERTMSELPASFREAVSACAYAFYEGYGKVYEAARRPASSALPSLHPGQIGPPGWDSRLVHAIKLNKDAMVNDLAEELFQHIRASAAKYAPLTLRKGVENLLQEVEQKLEAGYQSGKAADHDNPGIQIRLRLPWCSVDELQSELPALFQQLLQVTGTLGNRKRVIELALDYLEAHAADAVTMNGVAEHFYLNPSYFSKLFHEETGETFSKCLARFRIDRAKLLLKDTKLKVYEVAEKVGYQDFRHFTKVFKEQEGITPGQYRDVGIS</sequence>
<keyword evidence="12" id="KW-1185">Reference proteome</keyword>
<protein>
    <submittedName>
        <fullName evidence="11">Response regulator</fullName>
    </submittedName>
</protein>
<accession>A0A7X4YUE9</accession>
<feature type="domain" description="HTH araC/xylS-type" evidence="9">
    <location>
        <begin position="440"/>
        <end position="538"/>
    </location>
</feature>
<dbReference type="Pfam" id="PF12833">
    <property type="entry name" value="HTH_18"/>
    <property type="match status" value="1"/>
</dbReference>
<dbReference type="RefSeq" id="WP_161702105.1">
    <property type="nucleotide sequence ID" value="NZ_JAAAMU010000014.1"/>
</dbReference>
<dbReference type="GO" id="GO:0000160">
    <property type="term" value="P:phosphorelay signal transduction system"/>
    <property type="evidence" value="ECO:0007669"/>
    <property type="project" value="UniProtKB-KW"/>
</dbReference>
<proteinExistence type="predicted"/>
<dbReference type="PANTHER" id="PTHR42713">
    <property type="entry name" value="HISTIDINE KINASE-RELATED"/>
    <property type="match status" value="1"/>
</dbReference>
<dbReference type="OrthoDB" id="384217at2"/>
<keyword evidence="5" id="KW-0805">Transcription regulation</keyword>
<evidence type="ECO:0000259" key="9">
    <source>
        <dbReference type="PROSITE" id="PS01124"/>
    </source>
</evidence>
<evidence type="ECO:0000256" key="1">
    <source>
        <dbReference type="ARBA" id="ARBA00004496"/>
    </source>
</evidence>
<gene>
    <name evidence="11" type="ORF">GT003_22545</name>
</gene>
<dbReference type="SMART" id="SM00448">
    <property type="entry name" value="REC"/>
    <property type="match status" value="1"/>
</dbReference>
<evidence type="ECO:0000256" key="6">
    <source>
        <dbReference type="ARBA" id="ARBA00023125"/>
    </source>
</evidence>
<dbReference type="SMART" id="SM00342">
    <property type="entry name" value="HTH_ARAC"/>
    <property type="match status" value="1"/>
</dbReference>
<keyword evidence="2" id="KW-0963">Cytoplasm</keyword>
<dbReference type="SUPFAM" id="SSF52172">
    <property type="entry name" value="CheY-like"/>
    <property type="match status" value="1"/>
</dbReference>